<reference evidence="2" key="2">
    <citation type="submission" date="2015-06" db="EMBL/GenBank/DDBJ databases">
        <title>Environmentally co-occuring mercury resistance plasmids are genetically and phenotypically diverse and confer variable context-dependent fitness effects.</title>
        <authorList>
            <person name="Hall J.P.J."/>
            <person name="Harrison E."/>
            <person name="Lilley A.K."/>
            <person name="Paterson S."/>
            <person name="Spiers A.J."/>
            <person name="Brockhurst M.A."/>
        </authorList>
    </citation>
    <scope>NUCLEOTIDE SEQUENCE [LARGE SCALE GENOMIC DNA]</scope>
    <source>
        <strain evidence="2">SBW25</strain>
        <plasmid evidence="2">pQBR57</plasmid>
    </source>
</reference>
<evidence type="ECO:0000256" key="1">
    <source>
        <dbReference type="SAM" id="Coils"/>
    </source>
</evidence>
<dbReference type="AlphaFoldDB" id="A0A0G4E5P4"/>
<dbReference type="EMBL" id="LN713926">
    <property type="protein sequence ID" value="CEK42343.1"/>
    <property type="molecule type" value="Genomic_DNA"/>
</dbReference>
<organism evidence="2">
    <name type="scientific">Pseudomonas fluorescens (strain SBW25)</name>
    <dbReference type="NCBI Taxonomy" id="216595"/>
    <lineage>
        <taxon>Bacteria</taxon>
        <taxon>Pseudomonadati</taxon>
        <taxon>Pseudomonadota</taxon>
        <taxon>Gammaproteobacteria</taxon>
        <taxon>Pseudomonadales</taxon>
        <taxon>Pseudomonadaceae</taxon>
        <taxon>Pseudomonas</taxon>
    </lineage>
</organism>
<reference evidence="2" key="1">
    <citation type="submission" date="2014-12" db="EMBL/GenBank/DDBJ databases">
        <authorList>
            <person name="Hall J."/>
        </authorList>
    </citation>
    <scope>NUCLEOTIDE SEQUENCE [LARGE SCALE GENOMIC DNA]</scope>
    <source>
        <strain evidence="2">SBW25</strain>
        <plasmid evidence="2">pQBR57</plasmid>
    </source>
</reference>
<name>A0A0G4E5P4_PSEFS</name>
<geneLocation type="plasmid" evidence="2">
    <name>pQBR57</name>
</geneLocation>
<keyword evidence="2" id="KW-0614">Plasmid</keyword>
<protein>
    <submittedName>
        <fullName evidence="2">Uncharacterized protein</fullName>
    </submittedName>
</protein>
<keyword evidence="1" id="KW-0175">Coiled coil</keyword>
<evidence type="ECO:0000313" key="2">
    <source>
        <dbReference type="EMBL" id="CEK42343.1"/>
    </source>
</evidence>
<gene>
    <name evidence="2" type="ORF">PQBR57_0390</name>
</gene>
<sequence length="51" mass="5737">MAQRMTPAQLIDAIRHFYGDTSRSKEQTKDALQEAQEEISTLLEALASDEV</sequence>
<proteinExistence type="predicted"/>
<feature type="coiled-coil region" evidence="1">
    <location>
        <begin position="18"/>
        <end position="45"/>
    </location>
</feature>
<accession>A0A0G4E5P4</accession>